<feature type="chain" id="PRO_5040238858" description="Dickkopf N-terminal cysteine-rich domain-containing protein" evidence="2">
    <location>
        <begin position="21"/>
        <end position="101"/>
    </location>
</feature>
<keyword evidence="2" id="KW-0732">Signal</keyword>
<dbReference type="AlphaFoldDB" id="A0A9P4IZ04"/>
<organism evidence="3 4">
    <name type="scientific">Myriangium duriaei CBS 260.36</name>
    <dbReference type="NCBI Taxonomy" id="1168546"/>
    <lineage>
        <taxon>Eukaryota</taxon>
        <taxon>Fungi</taxon>
        <taxon>Dikarya</taxon>
        <taxon>Ascomycota</taxon>
        <taxon>Pezizomycotina</taxon>
        <taxon>Dothideomycetes</taxon>
        <taxon>Dothideomycetidae</taxon>
        <taxon>Myriangiales</taxon>
        <taxon>Myriangiaceae</taxon>
        <taxon>Myriangium</taxon>
    </lineage>
</organism>
<feature type="region of interest" description="Disordered" evidence="1">
    <location>
        <begin position="46"/>
        <end position="65"/>
    </location>
</feature>
<feature type="signal peptide" evidence="2">
    <location>
        <begin position="1"/>
        <end position="20"/>
    </location>
</feature>
<keyword evidence="4" id="KW-1185">Reference proteome</keyword>
<proteinExistence type="predicted"/>
<accession>A0A9P4IZ04</accession>
<evidence type="ECO:0008006" key="5">
    <source>
        <dbReference type="Google" id="ProtNLM"/>
    </source>
</evidence>
<reference evidence="3" key="1">
    <citation type="journal article" date="2020" name="Stud. Mycol.">
        <title>101 Dothideomycetes genomes: a test case for predicting lifestyles and emergence of pathogens.</title>
        <authorList>
            <person name="Haridas S."/>
            <person name="Albert R."/>
            <person name="Binder M."/>
            <person name="Bloem J."/>
            <person name="Labutti K."/>
            <person name="Salamov A."/>
            <person name="Andreopoulos B."/>
            <person name="Baker S."/>
            <person name="Barry K."/>
            <person name="Bills G."/>
            <person name="Bluhm B."/>
            <person name="Cannon C."/>
            <person name="Castanera R."/>
            <person name="Culley D."/>
            <person name="Daum C."/>
            <person name="Ezra D."/>
            <person name="Gonzalez J."/>
            <person name="Henrissat B."/>
            <person name="Kuo A."/>
            <person name="Liang C."/>
            <person name="Lipzen A."/>
            <person name="Lutzoni F."/>
            <person name="Magnuson J."/>
            <person name="Mondo S."/>
            <person name="Nolan M."/>
            <person name="Ohm R."/>
            <person name="Pangilinan J."/>
            <person name="Park H.-J."/>
            <person name="Ramirez L."/>
            <person name="Alfaro M."/>
            <person name="Sun H."/>
            <person name="Tritt A."/>
            <person name="Yoshinaga Y."/>
            <person name="Zwiers L.-H."/>
            <person name="Turgeon B."/>
            <person name="Goodwin S."/>
            <person name="Spatafora J."/>
            <person name="Crous P."/>
            <person name="Grigoriev I."/>
        </authorList>
    </citation>
    <scope>NUCLEOTIDE SEQUENCE</scope>
    <source>
        <strain evidence="3">CBS 260.36</strain>
    </source>
</reference>
<evidence type="ECO:0000256" key="2">
    <source>
        <dbReference type="SAM" id="SignalP"/>
    </source>
</evidence>
<name>A0A9P4IZ04_9PEZI</name>
<dbReference type="EMBL" id="ML996088">
    <property type="protein sequence ID" value="KAF2151539.1"/>
    <property type="molecule type" value="Genomic_DNA"/>
</dbReference>
<evidence type="ECO:0000313" key="3">
    <source>
        <dbReference type="EMBL" id="KAF2151539.1"/>
    </source>
</evidence>
<evidence type="ECO:0000313" key="4">
    <source>
        <dbReference type="Proteomes" id="UP000799439"/>
    </source>
</evidence>
<comment type="caution">
    <text evidence="3">The sequence shown here is derived from an EMBL/GenBank/DDBJ whole genome shotgun (WGS) entry which is preliminary data.</text>
</comment>
<evidence type="ECO:0000256" key="1">
    <source>
        <dbReference type="SAM" id="MobiDB-lite"/>
    </source>
</evidence>
<sequence>MKASILTLVATLAAVTVATSTPEQQDSIKLTSRSDGIYARTNVRVPMNRGASKGKRPGHPSAHIDCSTVPCDEDEDCLPYHCGSCQRVGPRNQPGNKKCSG</sequence>
<gene>
    <name evidence="3" type="ORF">K461DRAFT_280314</name>
</gene>
<protein>
    <recommendedName>
        <fullName evidence="5">Dickkopf N-terminal cysteine-rich domain-containing protein</fullName>
    </recommendedName>
</protein>
<dbReference type="Proteomes" id="UP000799439">
    <property type="component" value="Unassembled WGS sequence"/>
</dbReference>